<feature type="transmembrane region" description="Helical" evidence="12">
    <location>
        <begin position="78"/>
        <end position="96"/>
    </location>
</feature>
<dbReference type="RefSeq" id="XP_009034050.1">
    <property type="nucleotide sequence ID" value="XM_009035802.1"/>
</dbReference>
<evidence type="ECO:0000256" key="3">
    <source>
        <dbReference type="ARBA" id="ARBA00022475"/>
    </source>
</evidence>
<dbReference type="PANTHER" id="PTHR11040">
    <property type="entry name" value="ZINC/IRON TRANSPORTER"/>
    <property type="match status" value="1"/>
</dbReference>
<dbReference type="OrthoDB" id="262547at2759"/>
<proteinExistence type="inferred from homology"/>
<dbReference type="GO" id="GO:0005385">
    <property type="term" value="F:zinc ion transmembrane transporter activity"/>
    <property type="evidence" value="ECO:0007669"/>
    <property type="project" value="TreeGrafter"/>
</dbReference>
<feature type="transmembrane region" description="Helical" evidence="12">
    <location>
        <begin position="45"/>
        <end position="66"/>
    </location>
</feature>
<evidence type="ECO:0000256" key="1">
    <source>
        <dbReference type="ARBA" id="ARBA00004651"/>
    </source>
</evidence>
<organism evidence="14">
    <name type="scientific">Aureococcus anophagefferens</name>
    <name type="common">Harmful bloom alga</name>
    <dbReference type="NCBI Taxonomy" id="44056"/>
    <lineage>
        <taxon>Eukaryota</taxon>
        <taxon>Sar</taxon>
        <taxon>Stramenopiles</taxon>
        <taxon>Ochrophyta</taxon>
        <taxon>Pelagophyceae</taxon>
        <taxon>Pelagomonadales</taxon>
        <taxon>Pelagomonadaceae</taxon>
        <taxon>Aureococcus</taxon>
    </lineage>
</organism>
<comment type="similarity">
    <text evidence="2">Belongs to the ZIP transporter (TC 2.A.5) family.</text>
</comment>
<dbReference type="InterPro" id="IPR003689">
    <property type="entry name" value="ZIP"/>
</dbReference>
<evidence type="ECO:0000313" key="14">
    <source>
        <dbReference type="Proteomes" id="UP000002729"/>
    </source>
</evidence>
<dbReference type="Pfam" id="PF02535">
    <property type="entry name" value="Zip"/>
    <property type="match status" value="1"/>
</dbReference>
<evidence type="ECO:0000256" key="11">
    <source>
        <dbReference type="SAM" id="MobiDB-lite"/>
    </source>
</evidence>
<keyword evidence="7 12" id="KW-0472">Membrane</keyword>
<reference evidence="13 14" key="1">
    <citation type="journal article" date="2011" name="Proc. Natl. Acad. Sci. U.S.A.">
        <title>Niche of harmful alga Aureococcus anophagefferens revealed through ecogenomics.</title>
        <authorList>
            <person name="Gobler C.J."/>
            <person name="Berry D.L."/>
            <person name="Dyhrman S.T."/>
            <person name="Wilhelm S.W."/>
            <person name="Salamov A."/>
            <person name="Lobanov A.V."/>
            <person name="Zhang Y."/>
            <person name="Collier J.L."/>
            <person name="Wurch L.L."/>
            <person name="Kustka A.B."/>
            <person name="Dill B.D."/>
            <person name="Shah M."/>
            <person name="VerBerkmoes N.C."/>
            <person name="Kuo A."/>
            <person name="Terry A."/>
            <person name="Pangilinan J."/>
            <person name="Lindquist E.A."/>
            <person name="Lucas S."/>
            <person name="Paulsen I.T."/>
            <person name="Hattenrath-Lehmann T.K."/>
            <person name="Talmage S.C."/>
            <person name="Walker E.A."/>
            <person name="Koch F."/>
            <person name="Burson A.M."/>
            <person name="Marcoval M.A."/>
            <person name="Tang Y.Z."/>
            <person name="Lecleir G.R."/>
            <person name="Coyne K.J."/>
            <person name="Berg G.M."/>
            <person name="Bertrand E.M."/>
            <person name="Saito M.A."/>
            <person name="Gladyshev V.N."/>
            <person name="Grigoriev I.V."/>
        </authorList>
    </citation>
    <scope>NUCLEOTIDE SEQUENCE [LARGE SCALE GENOMIC DNA]</scope>
    <source>
        <strain evidence="14">CCMP 1984</strain>
    </source>
</reference>
<gene>
    <name evidence="13" type="primary">ZIP1</name>
    <name evidence="13" type="ORF">AURANDRAFT_77952</name>
</gene>
<dbReference type="KEGG" id="aaf:AURANDRAFT_77952"/>
<dbReference type="PROSITE" id="PS51257">
    <property type="entry name" value="PROKAR_LIPOPROTEIN"/>
    <property type="match status" value="1"/>
</dbReference>
<dbReference type="AlphaFoldDB" id="F0Y0P5"/>
<dbReference type="PANTHER" id="PTHR11040:SF211">
    <property type="entry name" value="ZINC TRANSPORTER ZIP11"/>
    <property type="match status" value="1"/>
</dbReference>
<protein>
    <recommendedName>
        <fullName evidence="8">Zinc transporter ZIP11</fullName>
    </recommendedName>
    <alternativeName>
        <fullName evidence="9">Solute carrier family 39 member 11</fullName>
    </alternativeName>
    <alternativeName>
        <fullName evidence="10">Zrt- and Irt-like protein 11</fullName>
    </alternativeName>
</protein>
<evidence type="ECO:0000256" key="7">
    <source>
        <dbReference type="ARBA" id="ARBA00023136"/>
    </source>
</evidence>
<dbReference type="InParanoid" id="F0Y0P5"/>
<evidence type="ECO:0000256" key="6">
    <source>
        <dbReference type="ARBA" id="ARBA00022989"/>
    </source>
</evidence>
<feature type="transmembrane region" description="Helical" evidence="12">
    <location>
        <begin position="283"/>
        <end position="300"/>
    </location>
</feature>
<evidence type="ECO:0000256" key="12">
    <source>
        <dbReference type="SAM" id="Phobius"/>
    </source>
</evidence>
<keyword evidence="5" id="KW-0862">Zinc</keyword>
<keyword evidence="6 12" id="KW-1133">Transmembrane helix</keyword>
<dbReference type="Proteomes" id="UP000002729">
    <property type="component" value="Unassembled WGS sequence"/>
</dbReference>
<evidence type="ECO:0000256" key="4">
    <source>
        <dbReference type="ARBA" id="ARBA00022692"/>
    </source>
</evidence>
<comment type="subcellular location">
    <subcellularLocation>
        <location evidence="1">Cell membrane</location>
        <topology evidence="1">Multi-pass membrane protein</topology>
    </subcellularLocation>
</comment>
<accession>F0Y0P5</accession>
<feature type="transmembrane region" description="Helical" evidence="12">
    <location>
        <begin position="6"/>
        <end position="33"/>
    </location>
</feature>
<feature type="region of interest" description="Disordered" evidence="11">
    <location>
        <begin position="117"/>
        <end position="175"/>
    </location>
</feature>
<keyword evidence="4 12" id="KW-0812">Transmembrane</keyword>
<evidence type="ECO:0000256" key="5">
    <source>
        <dbReference type="ARBA" id="ARBA00022833"/>
    </source>
</evidence>
<evidence type="ECO:0000256" key="10">
    <source>
        <dbReference type="ARBA" id="ARBA00042973"/>
    </source>
</evidence>
<dbReference type="OMA" id="MIFVVIE"/>
<evidence type="ECO:0000313" key="13">
    <source>
        <dbReference type="EMBL" id="EGB11709.1"/>
    </source>
</evidence>
<dbReference type="EMBL" id="GL833122">
    <property type="protein sequence ID" value="EGB11709.1"/>
    <property type="molecule type" value="Genomic_DNA"/>
</dbReference>
<feature type="transmembrane region" description="Helical" evidence="12">
    <location>
        <begin position="321"/>
        <end position="338"/>
    </location>
</feature>
<sequence length="339" mass="35277">MGLLRAAFDAFLATCFTWFVTACGAALVFILPSDEKTQRQILQPMLGFAGGVMTSASFFSLLAPALEMSQARYGSGWAFLPVTVGFAVGCCCMLACDQYMERHGSLDPLELMQTKLLSGGSPRHGGKKSDGGWSGSPPRADGGPARRRGPQRSSSFLERGGASTPSFDDYDDDDAGRKAASQKRAVALLVFAITLHNFPEGLAVGVGFGGAAADLPGASRAKALNLALGIGLQNFPEGLAVSMPLRRSGMPASRAFLFGQLSGVVEPVGGVLGAALVLVVTPVLPYALAFAAGAMIYVVVDQLIPESLEGAHSTTGNKQQTLSFLFGFGLMMTLDVALG</sequence>
<name>F0Y0P5_AURAN</name>
<evidence type="ECO:0000256" key="8">
    <source>
        <dbReference type="ARBA" id="ARBA00040593"/>
    </source>
</evidence>
<evidence type="ECO:0000256" key="9">
    <source>
        <dbReference type="ARBA" id="ARBA00042540"/>
    </source>
</evidence>
<evidence type="ECO:0000256" key="2">
    <source>
        <dbReference type="ARBA" id="ARBA00006939"/>
    </source>
</evidence>
<dbReference type="GeneID" id="20229080"/>
<keyword evidence="3" id="KW-1003">Cell membrane</keyword>
<keyword evidence="14" id="KW-1185">Reference proteome</keyword>
<dbReference type="GO" id="GO:0005886">
    <property type="term" value="C:plasma membrane"/>
    <property type="evidence" value="ECO:0007669"/>
    <property type="project" value="UniProtKB-SubCell"/>
</dbReference>
<dbReference type="eggNOG" id="KOG2474">
    <property type="taxonomic scope" value="Eukaryota"/>
</dbReference>